<name>A0A1V4QDU6_UNCW3</name>
<reference evidence="3" key="1">
    <citation type="submission" date="2017-01" db="EMBL/GenBank/DDBJ databases">
        <title>Novel pathways for hydrocarbon cycling and metabolic interdependencies in hydrothermal sediment communities.</title>
        <authorList>
            <person name="Dombrowski N."/>
            <person name="Seitz K."/>
            <person name="Teske A."/>
            <person name="Baker B."/>
        </authorList>
    </citation>
    <scope>NUCLEOTIDE SEQUENCE [LARGE SCALE GENOMIC DNA]</scope>
</reference>
<comment type="caution">
    <text evidence="2">The sequence shown here is derived from an EMBL/GenBank/DDBJ whole genome shotgun (WGS) entry which is preliminary data.</text>
</comment>
<feature type="chain" id="PRO_5012708679" description="Fibronectin type-III domain-containing protein" evidence="1">
    <location>
        <begin position="23"/>
        <end position="259"/>
    </location>
</feature>
<dbReference type="PROSITE" id="PS51257">
    <property type="entry name" value="PROKAR_LIPOPROTEIN"/>
    <property type="match status" value="1"/>
</dbReference>
<protein>
    <recommendedName>
        <fullName evidence="4">Fibronectin type-III domain-containing protein</fullName>
    </recommendedName>
</protein>
<dbReference type="Proteomes" id="UP000191663">
    <property type="component" value="Unassembled WGS sequence"/>
</dbReference>
<dbReference type="EMBL" id="MUKB01000111">
    <property type="protein sequence ID" value="OPX17539.1"/>
    <property type="molecule type" value="Genomic_DNA"/>
</dbReference>
<gene>
    <name evidence="2" type="ORF">BXT86_05940</name>
</gene>
<evidence type="ECO:0008006" key="4">
    <source>
        <dbReference type="Google" id="ProtNLM"/>
    </source>
</evidence>
<feature type="signal peptide" evidence="1">
    <location>
        <begin position="1"/>
        <end position="22"/>
    </location>
</feature>
<dbReference type="AlphaFoldDB" id="A0A1V4QDU6"/>
<evidence type="ECO:0000256" key="1">
    <source>
        <dbReference type="SAM" id="SignalP"/>
    </source>
</evidence>
<evidence type="ECO:0000313" key="2">
    <source>
        <dbReference type="EMBL" id="OPX17539.1"/>
    </source>
</evidence>
<sequence>MKRLLALAVSLTALLILIGCEGEVTLETPSVTYTVTDNGATLRLSWIEISDADGYYIYADGVAIDTIDDPSVTTYDATQPAAIYEVSAYAGEDESDKATVDCTPVKTSNLTVYGLSDPDTTHPSGLAFTNDGVAYGISVKQANYPDLDYIFDDANFTTMTLTSPNSYSPVYNDKKDMALDAQVTSFDTVTIADAPGNYSTQTTLSSNAVYYLFMDQDDDGWDTDSDHFGKMKVESISGSTVTITVAYQPITGLRWLVTK</sequence>
<keyword evidence="1" id="KW-0732">Signal</keyword>
<proteinExistence type="predicted"/>
<evidence type="ECO:0000313" key="3">
    <source>
        <dbReference type="Proteomes" id="UP000191663"/>
    </source>
</evidence>
<accession>A0A1V4QDU6</accession>
<organism evidence="2 3">
    <name type="scientific">candidate division WOR-3 bacterium 4484_100</name>
    <dbReference type="NCBI Taxonomy" id="1936077"/>
    <lineage>
        <taxon>Bacteria</taxon>
        <taxon>Bacteria division WOR-3</taxon>
    </lineage>
</organism>